<feature type="compositionally biased region" description="Low complexity" evidence="1">
    <location>
        <begin position="124"/>
        <end position="137"/>
    </location>
</feature>
<dbReference type="AlphaFoldDB" id="A0A7R8WI75"/>
<feature type="region of interest" description="Disordered" evidence="1">
    <location>
        <begin position="106"/>
        <end position="146"/>
    </location>
</feature>
<organism evidence="2">
    <name type="scientific">Cyprideis torosa</name>
    <dbReference type="NCBI Taxonomy" id="163714"/>
    <lineage>
        <taxon>Eukaryota</taxon>
        <taxon>Metazoa</taxon>
        <taxon>Ecdysozoa</taxon>
        <taxon>Arthropoda</taxon>
        <taxon>Crustacea</taxon>
        <taxon>Oligostraca</taxon>
        <taxon>Ostracoda</taxon>
        <taxon>Podocopa</taxon>
        <taxon>Podocopida</taxon>
        <taxon>Cytherocopina</taxon>
        <taxon>Cytheroidea</taxon>
        <taxon>Cytherideidae</taxon>
        <taxon>Cyprideis</taxon>
    </lineage>
</organism>
<accession>A0A7R8WI75</accession>
<feature type="region of interest" description="Disordered" evidence="1">
    <location>
        <begin position="31"/>
        <end position="68"/>
    </location>
</feature>
<evidence type="ECO:0000313" key="2">
    <source>
        <dbReference type="EMBL" id="CAD7229518.1"/>
    </source>
</evidence>
<protein>
    <submittedName>
        <fullName evidence="2">Uncharacterized protein</fullName>
    </submittedName>
</protein>
<evidence type="ECO:0000256" key="1">
    <source>
        <dbReference type="SAM" id="MobiDB-lite"/>
    </source>
</evidence>
<sequence length="280" mass="30061">MPPRRKLVSAGSTASPEWDLGFRVNGAAERAFGERIARRGPSPSDPQPVSSEDPDTGSPTPGPADELLPALEAALEDPDSLHSSRLPGGSWEASSSVDASAMMMASAPPTHHHPYYHPPHPHPHSATPQLAMGQHPHAPGPPTHPGHRMQGALELYFCGDFSWNRGVAGWVQVHFELQGSSLLSAIIQGSSLLSAIIQGSSLLSAIMDRASVGWFSTFCFALLPDWKDTRNTGSVSLPPSALISHLVRLIRSHFPLGVRLIRAHFPLGSPDPRSFPTWFA</sequence>
<name>A0A7R8WI75_9CRUS</name>
<proteinExistence type="predicted"/>
<dbReference type="EMBL" id="OB662112">
    <property type="protein sequence ID" value="CAD7229518.1"/>
    <property type="molecule type" value="Genomic_DNA"/>
</dbReference>
<reference evidence="2" key="1">
    <citation type="submission" date="2020-11" db="EMBL/GenBank/DDBJ databases">
        <authorList>
            <person name="Tran Van P."/>
        </authorList>
    </citation>
    <scope>NUCLEOTIDE SEQUENCE</scope>
</reference>
<gene>
    <name evidence="2" type="ORF">CTOB1V02_LOCUS7387</name>
</gene>
<feature type="compositionally biased region" description="Basic residues" evidence="1">
    <location>
        <begin position="110"/>
        <end position="123"/>
    </location>
</feature>